<dbReference type="InterPro" id="IPR013718">
    <property type="entry name" value="COQ9_C"/>
</dbReference>
<dbReference type="Proteomes" id="UP001243757">
    <property type="component" value="Unassembled WGS sequence"/>
</dbReference>
<dbReference type="Pfam" id="PF08511">
    <property type="entry name" value="COQ9"/>
    <property type="match status" value="1"/>
</dbReference>
<dbReference type="InterPro" id="IPR012762">
    <property type="entry name" value="Ubiq_biosynth_COQ9"/>
</dbReference>
<sequence>MQQDDTTQDTGQQGDIRDQLLDAALMHVAFDGWSETTFRAAVEDAGIDPGLARAICPRGSVDLAMAYHRRGDLAMAERLKITDLTGMRYRDKVALAVRFRLEAATDKEAVRRGATLFALPQHAADGAKLIWGTADAIWTALGDTSEDGNWYSKRATLSAVYSSVVLYWLGDDSPESAATWAFLDRRIDDVMRVESFKQQARRNPLLKPFMIGPDWLAKQIKAPKARPEDLPGSLG</sequence>
<feature type="domain" description="COQ9 C-terminal" evidence="7">
    <location>
        <begin position="124"/>
        <end position="194"/>
    </location>
</feature>
<comment type="function">
    <text evidence="6">Membrane-associated protein that warps the membrane surface to access and bind aromatic isoprenes with high specificity, including ubiquinone (CoQ) isoprene intermediates and presents them directly to COQ7, therefore facilitating the COQ7-mediated hydroxylase step. Participates in the biosynthesis of coenzyme Q, also named ubiquinone, an essential lipid-soluble electron transporter for aerobic cellular respiration.</text>
</comment>
<keyword evidence="4" id="KW-0809">Transit peptide</keyword>
<dbReference type="EMBL" id="JASNJD010000004">
    <property type="protein sequence ID" value="MDK3017371.1"/>
    <property type="molecule type" value="Genomic_DNA"/>
</dbReference>
<dbReference type="PANTHER" id="PTHR21427">
    <property type="entry name" value="UBIQUINONE BIOSYNTHESIS PROTEIN COQ9, MITOCHONDRIAL"/>
    <property type="match status" value="1"/>
</dbReference>
<dbReference type="NCBIfam" id="TIGR02396">
    <property type="entry name" value="diverge_rpsU"/>
    <property type="match status" value="1"/>
</dbReference>
<dbReference type="RefSeq" id="WP_284480189.1">
    <property type="nucleotide sequence ID" value="NZ_JASNJD010000004.1"/>
</dbReference>
<evidence type="ECO:0000256" key="2">
    <source>
        <dbReference type="ARBA" id="ARBA00010766"/>
    </source>
</evidence>
<evidence type="ECO:0000313" key="8">
    <source>
        <dbReference type="EMBL" id="MDK3017371.1"/>
    </source>
</evidence>
<dbReference type="Gene3D" id="1.10.357.10">
    <property type="entry name" value="Tetracycline Repressor, domain 2"/>
    <property type="match status" value="1"/>
</dbReference>
<keyword evidence="5" id="KW-0446">Lipid-binding</keyword>
<gene>
    <name evidence="8" type="ORF">QO033_06760</name>
</gene>
<organism evidence="8 9">
    <name type="scientific">Pseudodonghicola flavimaris</name>
    <dbReference type="NCBI Taxonomy" id="3050036"/>
    <lineage>
        <taxon>Bacteria</taxon>
        <taxon>Pseudomonadati</taxon>
        <taxon>Pseudomonadota</taxon>
        <taxon>Alphaproteobacteria</taxon>
        <taxon>Rhodobacterales</taxon>
        <taxon>Paracoccaceae</taxon>
        <taxon>Pseudodonghicola</taxon>
    </lineage>
</organism>
<comment type="similarity">
    <text evidence="2">Belongs to the COQ9 family.</text>
</comment>
<evidence type="ECO:0000313" key="9">
    <source>
        <dbReference type="Proteomes" id="UP001243757"/>
    </source>
</evidence>
<keyword evidence="9" id="KW-1185">Reference proteome</keyword>
<name>A0ABT7EYF2_9RHOB</name>
<evidence type="ECO:0000256" key="6">
    <source>
        <dbReference type="ARBA" id="ARBA00058104"/>
    </source>
</evidence>
<proteinExistence type="inferred from homology"/>
<protein>
    <submittedName>
        <fullName evidence="8">COQ9 family protein</fullName>
    </submittedName>
</protein>
<keyword evidence="3" id="KW-0831">Ubiquinone biosynthesis</keyword>
<evidence type="ECO:0000256" key="3">
    <source>
        <dbReference type="ARBA" id="ARBA00022688"/>
    </source>
</evidence>
<accession>A0ABT7EYF2</accession>
<evidence type="ECO:0000259" key="7">
    <source>
        <dbReference type="Pfam" id="PF08511"/>
    </source>
</evidence>
<evidence type="ECO:0000256" key="4">
    <source>
        <dbReference type="ARBA" id="ARBA00022946"/>
    </source>
</evidence>
<dbReference type="PANTHER" id="PTHR21427:SF19">
    <property type="entry name" value="UBIQUINONE BIOSYNTHESIS PROTEIN COQ9, MITOCHONDRIAL"/>
    <property type="match status" value="1"/>
</dbReference>
<evidence type="ECO:0000256" key="1">
    <source>
        <dbReference type="ARBA" id="ARBA00004749"/>
    </source>
</evidence>
<evidence type="ECO:0000256" key="5">
    <source>
        <dbReference type="ARBA" id="ARBA00023121"/>
    </source>
</evidence>
<comment type="caution">
    <text evidence="8">The sequence shown here is derived from an EMBL/GenBank/DDBJ whole genome shotgun (WGS) entry which is preliminary data.</text>
</comment>
<comment type="pathway">
    <text evidence="1">Cofactor biosynthesis; ubiquinone biosynthesis.</text>
</comment>
<reference evidence="8 9" key="1">
    <citation type="submission" date="2023-05" db="EMBL/GenBank/DDBJ databases">
        <title>Pseudodonghicola sp. nov.</title>
        <authorList>
            <person name="Huang J."/>
        </authorList>
    </citation>
    <scope>NUCLEOTIDE SEQUENCE [LARGE SCALE GENOMIC DNA]</scope>
    <source>
        <strain evidence="8 9">IC7</strain>
    </source>
</reference>